<accession>A0ACD3B4X1</accession>
<dbReference type="EMBL" id="ML208276">
    <property type="protein sequence ID" value="TFK73373.1"/>
    <property type="molecule type" value="Genomic_DNA"/>
</dbReference>
<protein>
    <submittedName>
        <fullName evidence="1">Laminarinase</fullName>
    </submittedName>
</protein>
<gene>
    <name evidence="1" type="ORF">BDN72DRAFT_834782</name>
</gene>
<sequence length="312" mass="33274">MFSKGFLLACFAAQVFGASYRQTDSHSGSSFLSAFSYEAIADPTHGRVNYVDAGTASARNLTYASGDRFILRSDYTTKLGSGGAGRNSVRLKSNKQYTTSVMVFNVRHMPQGCGTWPAIWTVGGNWPNQGEIDILEGVNDQGPNQATLHTNAGCTMPASRSQSGNAVQNNCDVAATGNAGCGVQINDSRSYGPAFNNAGGGWLAVERTTSFIKVWFWSRAVSPPSDVANGAANVNTDGWGTPAAYFPSSSCNISQKFGPHNIIINLTFCGDWAGAVYGNSGCPSSCVDYVNNNPSAFSNAYFDFQWIKVYQP</sequence>
<proteinExistence type="predicted"/>
<organism evidence="1 2">
    <name type="scientific">Pluteus cervinus</name>
    <dbReference type="NCBI Taxonomy" id="181527"/>
    <lineage>
        <taxon>Eukaryota</taxon>
        <taxon>Fungi</taxon>
        <taxon>Dikarya</taxon>
        <taxon>Basidiomycota</taxon>
        <taxon>Agaricomycotina</taxon>
        <taxon>Agaricomycetes</taxon>
        <taxon>Agaricomycetidae</taxon>
        <taxon>Agaricales</taxon>
        <taxon>Pluteineae</taxon>
        <taxon>Pluteaceae</taxon>
        <taxon>Pluteus</taxon>
    </lineage>
</organism>
<name>A0ACD3B4X1_9AGAR</name>
<dbReference type="Proteomes" id="UP000308600">
    <property type="component" value="Unassembled WGS sequence"/>
</dbReference>
<reference evidence="1 2" key="1">
    <citation type="journal article" date="2019" name="Nat. Ecol. Evol.">
        <title>Megaphylogeny resolves global patterns of mushroom evolution.</title>
        <authorList>
            <person name="Varga T."/>
            <person name="Krizsan K."/>
            <person name="Foldi C."/>
            <person name="Dima B."/>
            <person name="Sanchez-Garcia M."/>
            <person name="Sanchez-Ramirez S."/>
            <person name="Szollosi G.J."/>
            <person name="Szarkandi J.G."/>
            <person name="Papp V."/>
            <person name="Albert L."/>
            <person name="Andreopoulos W."/>
            <person name="Angelini C."/>
            <person name="Antonin V."/>
            <person name="Barry K.W."/>
            <person name="Bougher N.L."/>
            <person name="Buchanan P."/>
            <person name="Buyck B."/>
            <person name="Bense V."/>
            <person name="Catcheside P."/>
            <person name="Chovatia M."/>
            <person name="Cooper J."/>
            <person name="Damon W."/>
            <person name="Desjardin D."/>
            <person name="Finy P."/>
            <person name="Geml J."/>
            <person name="Haridas S."/>
            <person name="Hughes K."/>
            <person name="Justo A."/>
            <person name="Karasinski D."/>
            <person name="Kautmanova I."/>
            <person name="Kiss B."/>
            <person name="Kocsube S."/>
            <person name="Kotiranta H."/>
            <person name="LaButti K.M."/>
            <person name="Lechner B.E."/>
            <person name="Liimatainen K."/>
            <person name="Lipzen A."/>
            <person name="Lukacs Z."/>
            <person name="Mihaltcheva S."/>
            <person name="Morgado L.N."/>
            <person name="Niskanen T."/>
            <person name="Noordeloos M.E."/>
            <person name="Ohm R.A."/>
            <person name="Ortiz-Santana B."/>
            <person name="Ovrebo C."/>
            <person name="Racz N."/>
            <person name="Riley R."/>
            <person name="Savchenko A."/>
            <person name="Shiryaev A."/>
            <person name="Soop K."/>
            <person name="Spirin V."/>
            <person name="Szebenyi C."/>
            <person name="Tomsovsky M."/>
            <person name="Tulloss R.E."/>
            <person name="Uehling J."/>
            <person name="Grigoriev I.V."/>
            <person name="Vagvolgyi C."/>
            <person name="Papp T."/>
            <person name="Martin F.M."/>
            <person name="Miettinen O."/>
            <person name="Hibbett D.S."/>
            <person name="Nagy L.G."/>
        </authorList>
    </citation>
    <scope>NUCLEOTIDE SEQUENCE [LARGE SCALE GENOMIC DNA]</scope>
    <source>
        <strain evidence="1 2">NL-1719</strain>
    </source>
</reference>
<evidence type="ECO:0000313" key="1">
    <source>
        <dbReference type="EMBL" id="TFK73373.1"/>
    </source>
</evidence>
<keyword evidence="2" id="KW-1185">Reference proteome</keyword>
<evidence type="ECO:0000313" key="2">
    <source>
        <dbReference type="Proteomes" id="UP000308600"/>
    </source>
</evidence>